<dbReference type="Gene3D" id="3.40.630.30">
    <property type="match status" value="1"/>
</dbReference>
<evidence type="ECO:0000313" key="12">
    <source>
        <dbReference type="Proteomes" id="UP001439008"/>
    </source>
</evidence>
<protein>
    <recommendedName>
        <fullName evidence="4">Histone acetyltransferase type B catalytic subunit</fullName>
        <ecNumber evidence="3">2.3.1.48</ecNumber>
    </recommendedName>
</protein>
<dbReference type="EMBL" id="JBDODL010000416">
    <property type="protein sequence ID" value="MES1919839.1"/>
    <property type="molecule type" value="Genomic_DNA"/>
</dbReference>
<dbReference type="GO" id="GO:0061733">
    <property type="term" value="F:protein-lysine-acetyltransferase activity"/>
    <property type="evidence" value="ECO:0007669"/>
    <property type="project" value="UniProtKB-EC"/>
</dbReference>
<sequence length="403" mass="47602">MADPVNFKKPKLDHSNYYLSNLKEKSEQKNHREYFCHANTAIWLKLIRTPSDFDNDDIVFHPKFTHQLFDKEIIKGFKNLRVNIYFSQASLATFFQITYEDKLDDSFSADELEKKITKNIVGGFYKDKAEFLKALSRENNFKPIGKVIERHKRLSELETDPEHPCFSSYLPAFYGADTEISYKITLSTFKTPGFKSFHDRIQFFLLLFIDASSYIDSSDSIWNVLCLYERRQNRRGDGSAGPAYTFIGYCTLYSFFSYPDSSKLRISQILILPPFQRSGHGGHLLEVIGELCRKGDYSELNIEDPSDGFQFLRDLMDVSNCHRRNYFSFLSEENFREDLDEKLAARIKRELKITDVQIRRCFEILKLKFLDIKNEQQYKLFRLFVKKRIYKIFWEEILSSLIF</sequence>
<evidence type="ECO:0000256" key="7">
    <source>
        <dbReference type="ARBA" id="ARBA00023315"/>
    </source>
</evidence>
<dbReference type="InterPro" id="IPR017380">
    <property type="entry name" value="Hist_AcTrfase_B-typ_cat-su"/>
</dbReference>
<dbReference type="InterPro" id="IPR013523">
    <property type="entry name" value="Hist_AcTrfase_HAT1_C"/>
</dbReference>
<dbReference type="Proteomes" id="UP001439008">
    <property type="component" value="Unassembled WGS sequence"/>
</dbReference>
<comment type="caution">
    <text evidence="11">The sequence shown here is derived from an EMBL/GenBank/DDBJ whole genome shotgun (WGS) entry which is preliminary data.</text>
</comment>
<dbReference type="Pfam" id="PF10394">
    <property type="entry name" value="Hat1_N"/>
    <property type="match status" value="1"/>
</dbReference>
<evidence type="ECO:0000259" key="9">
    <source>
        <dbReference type="Pfam" id="PF10394"/>
    </source>
</evidence>
<comment type="subcellular location">
    <subcellularLocation>
        <location evidence="1">Nucleus</location>
    </subcellularLocation>
</comment>
<feature type="domain" description="Histone acetyltransferase type B catalytic subunit C-terminal" evidence="10">
    <location>
        <begin position="313"/>
        <end position="367"/>
    </location>
</feature>
<evidence type="ECO:0000256" key="6">
    <source>
        <dbReference type="ARBA" id="ARBA00023242"/>
    </source>
</evidence>
<feature type="domain" description="Histone acetyl transferase HAT1 N-terminal" evidence="9">
    <location>
        <begin position="35"/>
        <end position="210"/>
    </location>
</feature>
<dbReference type="EC" id="2.3.1.48" evidence="3"/>
<evidence type="ECO:0000256" key="2">
    <source>
        <dbReference type="ARBA" id="ARBA00010543"/>
    </source>
</evidence>
<evidence type="ECO:0000256" key="3">
    <source>
        <dbReference type="ARBA" id="ARBA00013184"/>
    </source>
</evidence>
<dbReference type="InterPro" id="IPR037113">
    <property type="entry name" value="Hat1_N_sf"/>
</dbReference>
<dbReference type="Pfam" id="PF21183">
    <property type="entry name" value="HAT1_C"/>
    <property type="match status" value="1"/>
</dbReference>
<evidence type="ECO:0000256" key="8">
    <source>
        <dbReference type="ARBA" id="ARBA00048017"/>
    </source>
</evidence>
<dbReference type="PANTHER" id="PTHR12046">
    <property type="entry name" value="HISTONE ACETYLTRANSFERASE TYPE B CATALYTIC SUBUNIT"/>
    <property type="match status" value="1"/>
</dbReference>
<organism evidence="11 12">
    <name type="scientific">Bonamia ostreae</name>
    <dbReference type="NCBI Taxonomy" id="126728"/>
    <lineage>
        <taxon>Eukaryota</taxon>
        <taxon>Sar</taxon>
        <taxon>Rhizaria</taxon>
        <taxon>Endomyxa</taxon>
        <taxon>Ascetosporea</taxon>
        <taxon>Haplosporida</taxon>
        <taxon>Bonamia</taxon>
    </lineage>
</organism>
<reference evidence="11 12" key="1">
    <citation type="journal article" date="2024" name="BMC Biol.">
        <title>Comparative genomics of Ascetosporea gives new insight into the evolutionary basis for animal parasitism in Rhizaria.</title>
        <authorList>
            <person name="Hiltunen Thoren M."/>
            <person name="Onut-Brannstrom I."/>
            <person name="Alfjorden A."/>
            <person name="Peckova H."/>
            <person name="Swords F."/>
            <person name="Hooper C."/>
            <person name="Holzer A.S."/>
            <person name="Bass D."/>
            <person name="Burki F."/>
        </authorList>
    </citation>
    <scope>NUCLEOTIDE SEQUENCE [LARGE SCALE GENOMIC DNA]</scope>
    <source>
        <strain evidence="11">20-A016</strain>
    </source>
</reference>
<keyword evidence="5 11" id="KW-0808">Transferase</keyword>
<comment type="similarity">
    <text evidence="2">Belongs to the HAT1 family.</text>
</comment>
<dbReference type="Gene3D" id="1.10.10.390">
    <property type="match status" value="1"/>
</dbReference>
<evidence type="ECO:0000259" key="10">
    <source>
        <dbReference type="Pfam" id="PF21183"/>
    </source>
</evidence>
<keyword evidence="6" id="KW-0539">Nucleus</keyword>
<proteinExistence type="inferred from homology"/>
<dbReference type="InterPro" id="IPR016181">
    <property type="entry name" value="Acyl_CoA_acyltransferase"/>
</dbReference>
<dbReference type="InterPro" id="IPR048776">
    <property type="entry name" value="HAT1_C"/>
</dbReference>
<evidence type="ECO:0000256" key="1">
    <source>
        <dbReference type="ARBA" id="ARBA00004123"/>
    </source>
</evidence>
<name>A0ABV2AK40_9EUKA</name>
<evidence type="ECO:0000256" key="5">
    <source>
        <dbReference type="ARBA" id="ARBA00022679"/>
    </source>
</evidence>
<keyword evidence="7 11" id="KW-0012">Acyltransferase</keyword>
<dbReference type="CDD" id="cd04301">
    <property type="entry name" value="NAT_SF"/>
    <property type="match status" value="1"/>
</dbReference>
<gene>
    <name evidence="11" type="primary">HAT1</name>
    <name evidence="11" type="ORF">MHBO_001596</name>
</gene>
<evidence type="ECO:0000256" key="4">
    <source>
        <dbReference type="ARBA" id="ARBA00021268"/>
    </source>
</evidence>
<keyword evidence="12" id="KW-1185">Reference proteome</keyword>
<dbReference type="Gene3D" id="3.90.360.10">
    <property type="entry name" value="Histone acetyl transferase 1 (HAT1), N-terminal domain"/>
    <property type="match status" value="1"/>
</dbReference>
<dbReference type="InterPro" id="IPR019467">
    <property type="entry name" value="Hat1_N"/>
</dbReference>
<accession>A0ABV2AK40</accession>
<evidence type="ECO:0000313" key="11">
    <source>
        <dbReference type="EMBL" id="MES1919839.1"/>
    </source>
</evidence>
<comment type="catalytic activity">
    <reaction evidence="8">
        <text>L-lysyl-[protein] + acetyl-CoA = N(6)-acetyl-L-lysyl-[protein] + CoA + H(+)</text>
        <dbReference type="Rhea" id="RHEA:45948"/>
        <dbReference type="Rhea" id="RHEA-COMP:9752"/>
        <dbReference type="Rhea" id="RHEA-COMP:10731"/>
        <dbReference type="ChEBI" id="CHEBI:15378"/>
        <dbReference type="ChEBI" id="CHEBI:29969"/>
        <dbReference type="ChEBI" id="CHEBI:57287"/>
        <dbReference type="ChEBI" id="CHEBI:57288"/>
        <dbReference type="ChEBI" id="CHEBI:61930"/>
        <dbReference type="EC" id="2.3.1.48"/>
    </reaction>
</comment>
<dbReference type="SUPFAM" id="SSF55729">
    <property type="entry name" value="Acyl-CoA N-acyltransferases (Nat)"/>
    <property type="match status" value="1"/>
</dbReference>